<proteinExistence type="predicted"/>
<dbReference type="EMBL" id="CATQJL010000305">
    <property type="protein sequence ID" value="CAJ0602071.1"/>
    <property type="molecule type" value="Genomic_DNA"/>
</dbReference>
<sequence length="152" mass="17632">MDQEEGELADSKTSKKYDEPKAREPRRRDRIEDERRHQRLTEELEQVMKAERNFKQLIKDLVNKKGGTPMRDVLAHQLHGGQVLLQVRRKMLPLPSIRTSLGNLRAAGAQRRYCGPAMQSPIGARKESRKEDRHRKTAPYSTPLSLLIKRAR</sequence>
<comment type="caution">
    <text evidence="2">The sequence shown here is derived from an EMBL/GenBank/DDBJ whole genome shotgun (WGS) entry which is preliminary data.</text>
</comment>
<evidence type="ECO:0000313" key="2">
    <source>
        <dbReference type="EMBL" id="CAJ0602071.1"/>
    </source>
</evidence>
<keyword evidence="3" id="KW-1185">Reference proteome</keyword>
<accession>A0AA36H111</accession>
<name>A0AA36H111_CYLNA</name>
<evidence type="ECO:0000313" key="3">
    <source>
        <dbReference type="Proteomes" id="UP001176961"/>
    </source>
</evidence>
<reference evidence="2" key="1">
    <citation type="submission" date="2023-07" db="EMBL/GenBank/DDBJ databases">
        <authorList>
            <consortium name="CYATHOMIX"/>
        </authorList>
    </citation>
    <scope>NUCLEOTIDE SEQUENCE</scope>
    <source>
        <strain evidence="2">N/A</strain>
    </source>
</reference>
<feature type="region of interest" description="Disordered" evidence="1">
    <location>
        <begin position="1"/>
        <end position="37"/>
    </location>
</feature>
<gene>
    <name evidence="2" type="ORF">CYNAS_LOCUS14054</name>
</gene>
<feature type="region of interest" description="Disordered" evidence="1">
    <location>
        <begin position="116"/>
        <end position="144"/>
    </location>
</feature>
<dbReference type="AlphaFoldDB" id="A0AA36H111"/>
<evidence type="ECO:0000256" key="1">
    <source>
        <dbReference type="SAM" id="MobiDB-lite"/>
    </source>
</evidence>
<feature type="compositionally biased region" description="Basic and acidic residues" evidence="1">
    <location>
        <begin position="9"/>
        <end position="37"/>
    </location>
</feature>
<protein>
    <submittedName>
        <fullName evidence="2">Uncharacterized protein</fullName>
    </submittedName>
</protein>
<dbReference type="Proteomes" id="UP001176961">
    <property type="component" value="Unassembled WGS sequence"/>
</dbReference>
<organism evidence="2 3">
    <name type="scientific">Cylicocyclus nassatus</name>
    <name type="common">Nematode worm</name>
    <dbReference type="NCBI Taxonomy" id="53992"/>
    <lineage>
        <taxon>Eukaryota</taxon>
        <taxon>Metazoa</taxon>
        <taxon>Ecdysozoa</taxon>
        <taxon>Nematoda</taxon>
        <taxon>Chromadorea</taxon>
        <taxon>Rhabditida</taxon>
        <taxon>Rhabditina</taxon>
        <taxon>Rhabditomorpha</taxon>
        <taxon>Strongyloidea</taxon>
        <taxon>Strongylidae</taxon>
        <taxon>Cylicocyclus</taxon>
    </lineage>
</organism>